<accession>A0A836D2Z4</accession>
<feature type="transmembrane region" description="Helical" evidence="9">
    <location>
        <begin position="224"/>
        <end position="246"/>
    </location>
</feature>
<dbReference type="GO" id="GO:0007186">
    <property type="term" value="P:G protein-coupled receptor signaling pathway"/>
    <property type="evidence" value="ECO:0007669"/>
    <property type="project" value="InterPro"/>
</dbReference>
<keyword evidence="6 9" id="KW-0472">Membrane</keyword>
<dbReference type="Pfam" id="PF13853">
    <property type="entry name" value="7tm_4"/>
    <property type="match status" value="1"/>
</dbReference>
<evidence type="ECO:0000256" key="3">
    <source>
        <dbReference type="ARBA" id="ARBA00022606"/>
    </source>
</evidence>
<keyword evidence="2" id="KW-1003">Cell membrane</keyword>
<evidence type="ECO:0000256" key="5">
    <source>
        <dbReference type="ARBA" id="ARBA00022989"/>
    </source>
</evidence>
<evidence type="ECO:0000256" key="1">
    <source>
        <dbReference type="ARBA" id="ARBA00004651"/>
    </source>
</evidence>
<evidence type="ECO:0000313" key="11">
    <source>
        <dbReference type="Proteomes" id="UP000664991"/>
    </source>
</evidence>
<dbReference type="EMBL" id="JAEMGP010000005">
    <property type="protein sequence ID" value="KAG5209092.1"/>
    <property type="molecule type" value="Genomic_DNA"/>
</dbReference>
<gene>
    <name evidence="10" type="ORF">JEQ12_016657</name>
</gene>
<evidence type="ECO:0000256" key="2">
    <source>
        <dbReference type="ARBA" id="ARBA00022475"/>
    </source>
</evidence>
<evidence type="ECO:0000256" key="4">
    <source>
        <dbReference type="ARBA" id="ARBA00022692"/>
    </source>
</evidence>
<reference evidence="10 11" key="1">
    <citation type="submission" date="2020-12" db="EMBL/GenBank/DDBJ databases">
        <title>De novo assembly of Tibetan sheep genome.</title>
        <authorList>
            <person name="Li X."/>
        </authorList>
    </citation>
    <scope>NUCLEOTIDE SEQUENCE [LARGE SCALE GENOMIC DNA]</scope>
    <source>
        <tissue evidence="10">Heart</tissue>
    </source>
</reference>
<feature type="transmembrane region" description="Helical" evidence="9">
    <location>
        <begin position="183"/>
        <end position="212"/>
    </location>
</feature>
<dbReference type="AlphaFoldDB" id="A0A836D2Z4"/>
<dbReference type="InterPro" id="IPR000725">
    <property type="entry name" value="Olfact_rcpt"/>
</dbReference>
<keyword evidence="7" id="KW-0807">Transducer</keyword>
<comment type="caution">
    <text evidence="10">The sequence shown here is derived from an EMBL/GenBank/DDBJ whole genome shotgun (WGS) entry which is preliminary data.</text>
</comment>
<name>A0A836D2Z4_SHEEP</name>
<keyword evidence="3" id="KW-0716">Sensory transduction</keyword>
<dbReference type="PANTHER" id="PTHR26453">
    <property type="entry name" value="OLFACTORY RECEPTOR"/>
    <property type="match status" value="1"/>
</dbReference>
<evidence type="ECO:0000256" key="9">
    <source>
        <dbReference type="SAM" id="Phobius"/>
    </source>
</evidence>
<dbReference type="Gene3D" id="1.20.1070.10">
    <property type="entry name" value="Rhodopsin 7-helix transmembrane proteins"/>
    <property type="match status" value="1"/>
</dbReference>
<evidence type="ECO:0000313" key="10">
    <source>
        <dbReference type="EMBL" id="KAG5209092.1"/>
    </source>
</evidence>
<organism evidence="10 11">
    <name type="scientific">Ovis aries</name>
    <name type="common">Sheep</name>
    <dbReference type="NCBI Taxonomy" id="9940"/>
    <lineage>
        <taxon>Eukaryota</taxon>
        <taxon>Metazoa</taxon>
        <taxon>Chordata</taxon>
        <taxon>Craniata</taxon>
        <taxon>Vertebrata</taxon>
        <taxon>Euteleostomi</taxon>
        <taxon>Mammalia</taxon>
        <taxon>Eutheria</taxon>
        <taxon>Laurasiatheria</taxon>
        <taxon>Artiodactyla</taxon>
        <taxon>Ruminantia</taxon>
        <taxon>Pecora</taxon>
        <taxon>Bovidae</taxon>
        <taxon>Caprinae</taxon>
        <taxon>Ovis</taxon>
    </lineage>
</organism>
<dbReference type="PRINTS" id="PR00245">
    <property type="entry name" value="OLFACTORYR"/>
</dbReference>
<dbReference type="Proteomes" id="UP000664991">
    <property type="component" value="Unassembled WGS sequence"/>
</dbReference>
<protein>
    <recommendedName>
        <fullName evidence="12">G-protein coupled receptors family 1 profile domain-containing protein</fullName>
    </recommendedName>
</protein>
<evidence type="ECO:0000256" key="8">
    <source>
        <dbReference type="SAM" id="MobiDB-lite"/>
    </source>
</evidence>
<sequence length="276" mass="30374">MASGLDVDSSDCAVEEENNHQVRGTGLEGLPPPFKGLDGQHCPGNVTIGDKDEQEWHHQENRANNRNLELIGVCISTGQTDQCRDFTDKVVHPVMMAEGELHGAVVTLLSKAPAIQVNLPNAVQQGRFPKIDDTEVQRKKMINLSILRTMHLSRCGRREVDHFLCEMPALIAMSCEDTMLVEAFAFVLGVALLLVPLSLILISYGMITAAVLRIKSAAGRKKAFNTCSSHLTVVILFYGSIIYMLYLEGNIKAYASTELLKQFDHANSLTICILIP</sequence>
<keyword evidence="5 9" id="KW-1133">Transmembrane helix</keyword>
<keyword evidence="4 9" id="KW-0812">Transmembrane</keyword>
<dbReference type="GO" id="GO:0004984">
    <property type="term" value="F:olfactory receptor activity"/>
    <property type="evidence" value="ECO:0007669"/>
    <property type="project" value="InterPro"/>
</dbReference>
<proteinExistence type="predicted"/>
<evidence type="ECO:0000256" key="6">
    <source>
        <dbReference type="ARBA" id="ARBA00023136"/>
    </source>
</evidence>
<dbReference type="GO" id="GO:0005886">
    <property type="term" value="C:plasma membrane"/>
    <property type="evidence" value="ECO:0007669"/>
    <property type="project" value="UniProtKB-SubCell"/>
</dbReference>
<feature type="region of interest" description="Disordered" evidence="8">
    <location>
        <begin position="1"/>
        <end position="28"/>
    </location>
</feature>
<evidence type="ECO:0008006" key="12">
    <source>
        <dbReference type="Google" id="ProtNLM"/>
    </source>
</evidence>
<comment type="subcellular location">
    <subcellularLocation>
        <location evidence="1">Cell membrane</location>
        <topology evidence="1">Multi-pass membrane protein</topology>
    </subcellularLocation>
</comment>
<dbReference type="SUPFAM" id="SSF81321">
    <property type="entry name" value="Family A G protein-coupled receptor-like"/>
    <property type="match status" value="1"/>
</dbReference>
<evidence type="ECO:0000256" key="7">
    <source>
        <dbReference type="ARBA" id="ARBA00023224"/>
    </source>
</evidence>